<keyword evidence="3" id="KW-1185">Reference proteome</keyword>
<feature type="transmembrane region" description="Helical" evidence="1">
    <location>
        <begin position="80"/>
        <end position="97"/>
    </location>
</feature>
<evidence type="ECO:0000256" key="1">
    <source>
        <dbReference type="SAM" id="Phobius"/>
    </source>
</evidence>
<evidence type="ECO:0000313" key="3">
    <source>
        <dbReference type="Proteomes" id="UP001271780"/>
    </source>
</evidence>
<keyword evidence="1" id="KW-0812">Transmembrane</keyword>
<accession>A0ABU4XLU9</accession>
<gene>
    <name evidence="2" type="ORF">RFM27_26925</name>
</gene>
<proteinExistence type="predicted"/>
<keyword evidence="1" id="KW-1133">Transmembrane helix</keyword>
<organism evidence="2 3">
    <name type="scientific">Mesorhizobium dulcispinae</name>
    <dbReference type="NCBI Taxonomy" id="3072316"/>
    <lineage>
        <taxon>Bacteria</taxon>
        <taxon>Pseudomonadati</taxon>
        <taxon>Pseudomonadota</taxon>
        <taxon>Alphaproteobacteria</taxon>
        <taxon>Hyphomicrobiales</taxon>
        <taxon>Phyllobacteriaceae</taxon>
        <taxon>Mesorhizobium</taxon>
    </lineage>
</organism>
<dbReference type="RefSeq" id="WP_320318499.1">
    <property type="nucleotide sequence ID" value="NZ_JAVIIX010000021.1"/>
</dbReference>
<keyword evidence="1" id="KW-0472">Membrane</keyword>
<comment type="caution">
    <text evidence="2">The sequence shown here is derived from an EMBL/GenBank/DDBJ whole genome shotgun (WGS) entry which is preliminary data.</text>
</comment>
<protein>
    <recommendedName>
        <fullName evidence="4">Secreted peptide</fullName>
    </recommendedName>
</protein>
<evidence type="ECO:0008006" key="4">
    <source>
        <dbReference type="Google" id="ProtNLM"/>
    </source>
</evidence>
<dbReference type="Proteomes" id="UP001271780">
    <property type="component" value="Unassembled WGS sequence"/>
</dbReference>
<name>A0ABU4XLU9_9HYPH</name>
<feature type="transmembrane region" description="Helical" evidence="1">
    <location>
        <begin position="55"/>
        <end position="74"/>
    </location>
</feature>
<dbReference type="EMBL" id="JAVIIZ010000022">
    <property type="protein sequence ID" value="MDX8475722.1"/>
    <property type="molecule type" value="Genomic_DNA"/>
</dbReference>
<reference evidence="2 3" key="1">
    <citation type="submission" date="2023-08" db="EMBL/GenBank/DDBJ databases">
        <title>Implementing the SeqCode for naming new Mesorhizobium species isolated from Vachellia karroo root nodules.</title>
        <authorList>
            <person name="Van Lill M."/>
        </authorList>
    </citation>
    <scope>NUCLEOTIDE SEQUENCE [LARGE SCALE GENOMIC DNA]</scope>
    <source>
        <strain evidence="2 3">VK23A</strain>
    </source>
</reference>
<sequence length="112" mass="12455">MLLALLLARLLFISHSRAALVGGCRLDLLLLLAFLARFELLLGRRCLLSLAGVHLLLLLPLLARLLLGLGGLFGRGRFRLLLLLALLFFRLLLRSLLATLRTLFRRLAFGAV</sequence>
<evidence type="ECO:0000313" key="2">
    <source>
        <dbReference type="EMBL" id="MDX8475722.1"/>
    </source>
</evidence>